<keyword evidence="3" id="KW-1133">Transmembrane helix</keyword>
<name>A0A7S8MZK1_9MICO</name>
<feature type="coiled-coil region" evidence="1">
    <location>
        <begin position="476"/>
        <end position="510"/>
    </location>
</feature>
<evidence type="ECO:0000256" key="2">
    <source>
        <dbReference type="SAM" id="MobiDB-lite"/>
    </source>
</evidence>
<feature type="compositionally biased region" description="Gly residues" evidence="2">
    <location>
        <begin position="646"/>
        <end position="659"/>
    </location>
</feature>
<evidence type="ECO:0000256" key="1">
    <source>
        <dbReference type="SAM" id="Coils"/>
    </source>
</evidence>
<dbReference type="InterPro" id="IPR007621">
    <property type="entry name" value="TPM_dom"/>
</dbReference>
<sequence>MPTRWSFGTVLSAVAVAALLSLTAAPASATDPVTLGAGYVLDEVDALSAADQQAADARLAELYASTGVDLYAVFVDEFTNPSNSQEWADTVAERNGLGPNQYILAVATESRQFYTSADATGPLSEDQLLAIEAEVKPYLSDGDYLGAITTAADGVESALSGGSGSGGFFTAVLVLVVIAAIGGLVFWLIVRSRRRRDADLQAVSLDELARRAATALVATDDAITTSTQELGFARAQFGDAAAAEFEKTITAATASLTEAFSLQQRLDDAEPDTDAQIREWNVAILALCEKANTALDEKVAEFEALRELERNAPQAIERIAKDRDDAVARLDDADHELSELAASFHPDAIATVADNAEQARERIAFADAALASARTSLAAGKTSEAAVSIRGAEDAVTQALQLERAVDTLARDLRQAATTARSVMAGLEADIATARALPDPDGRLAGVAASTAQQIESARALLDAPLQRPLAALHALEEADRQIDTVVQAARDAQAQAQRAQQALAQVTMQAGAQISAADDFIAARRGAVGAQARTRLAEARASLATAQQIQVSDPAQALPHAQRAEQLASQAIQAAQRDVGAFDPGGYGGSRGGGSNGMMGAVLGGIVLNSVLSGGGSRRGGFGGFGGSFGGGSFGGGSRRGGFGGGVSRGGGFGGGGSRGRRGGGRF</sequence>
<keyword evidence="3" id="KW-0812">Transmembrane</keyword>
<proteinExistence type="predicted"/>
<dbReference type="Pfam" id="PF04536">
    <property type="entry name" value="TPM_phosphatase"/>
    <property type="match status" value="1"/>
</dbReference>
<evidence type="ECO:0000313" key="6">
    <source>
        <dbReference type="EMBL" id="QPE05265.1"/>
    </source>
</evidence>
<feature type="signal peptide" evidence="4">
    <location>
        <begin position="1"/>
        <end position="29"/>
    </location>
</feature>
<evidence type="ECO:0000313" key="7">
    <source>
        <dbReference type="Proteomes" id="UP000594480"/>
    </source>
</evidence>
<dbReference type="Gene3D" id="3.10.310.50">
    <property type="match status" value="1"/>
</dbReference>
<reference evidence="6 7" key="1">
    <citation type="submission" date="2020-11" db="EMBL/GenBank/DDBJ databases">
        <title>Amino acid is mineralized and recycled by bacteria in oceanic microbiome.</title>
        <authorList>
            <person name="Zheng L.Y."/>
        </authorList>
    </citation>
    <scope>NUCLEOTIDE SEQUENCE [LARGE SCALE GENOMIC DNA]</scope>
    <source>
        <strain evidence="6 7">A32-1</strain>
    </source>
</reference>
<keyword evidence="7" id="KW-1185">Reference proteome</keyword>
<feature type="region of interest" description="Disordered" evidence="2">
    <location>
        <begin position="646"/>
        <end position="668"/>
    </location>
</feature>
<protein>
    <submittedName>
        <fullName evidence="6">TPM domain-containing protein</fullName>
    </submittedName>
</protein>
<dbReference type="KEGG" id="msf:IT882_04110"/>
<feature type="coiled-coil region" evidence="1">
    <location>
        <begin position="288"/>
        <end position="336"/>
    </location>
</feature>
<accession>A0A7S8MZK1</accession>
<feature type="chain" id="PRO_5032655745" evidence="4">
    <location>
        <begin position="30"/>
        <end position="668"/>
    </location>
</feature>
<keyword evidence="1" id="KW-0175">Coiled coil</keyword>
<feature type="domain" description="TPM" evidence="5">
    <location>
        <begin position="40"/>
        <end position="156"/>
    </location>
</feature>
<evidence type="ECO:0000256" key="4">
    <source>
        <dbReference type="SAM" id="SignalP"/>
    </source>
</evidence>
<evidence type="ECO:0000259" key="5">
    <source>
        <dbReference type="Pfam" id="PF04536"/>
    </source>
</evidence>
<gene>
    <name evidence="6" type="ORF">IT882_04110</name>
</gene>
<dbReference type="AlphaFoldDB" id="A0A7S8MZK1"/>
<feature type="transmembrane region" description="Helical" evidence="3">
    <location>
        <begin position="168"/>
        <end position="190"/>
    </location>
</feature>
<keyword evidence="3" id="KW-0472">Membrane</keyword>
<keyword evidence="4" id="KW-0732">Signal</keyword>
<dbReference type="Proteomes" id="UP000594480">
    <property type="component" value="Chromosome"/>
</dbReference>
<organism evidence="6 7">
    <name type="scientific">Microbacterium schleiferi</name>
    <dbReference type="NCBI Taxonomy" id="69362"/>
    <lineage>
        <taxon>Bacteria</taxon>
        <taxon>Bacillati</taxon>
        <taxon>Actinomycetota</taxon>
        <taxon>Actinomycetes</taxon>
        <taxon>Micrococcales</taxon>
        <taxon>Microbacteriaceae</taxon>
        <taxon>Microbacterium</taxon>
    </lineage>
</organism>
<dbReference type="RefSeq" id="WP_195693282.1">
    <property type="nucleotide sequence ID" value="NZ_CP064760.1"/>
</dbReference>
<dbReference type="EMBL" id="CP064760">
    <property type="protein sequence ID" value="QPE05265.1"/>
    <property type="molecule type" value="Genomic_DNA"/>
</dbReference>
<evidence type="ECO:0000256" key="3">
    <source>
        <dbReference type="SAM" id="Phobius"/>
    </source>
</evidence>